<dbReference type="EMBL" id="LAZR01015669">
    <property type="protein sequence ID" value="KKM07914.1"/>
    <property type="molecule type" value="Genomic_DNA"/>
</dbReference>
<dbReference type="AlphaFoldDB" id="A0A0F9H9V1"/>
<organism evidence="1">
    <name type="scientific">marine sediment metagenome</name>
    <dbReference type="NCBI Taxonomy" id="412755"/>
    <lineage>
        <taxon>unclassified sequences</taxon>
        <taxon>metagenomes</taxon>
        <taxon>ecological metagenomes</taxon>
    </lineage>
</organism>
<protein>
    <submittedName>
        <fullName evidence="1">Uncharacterized protein</fullName>
    </submittedName>
</protein>
<comment type="caution">
    <text evidence="1">The sequence shown here is derived from an EMBL/GenBank/DDBJ whole genome shotgun (WGS) entry which is preliminary data.</text>
</comment>
<proteinExistence type="predicted"/>
<accession>A0A0F9H9V1</accession>
<sequence>MPEELRQSTAVVIPIGPFVDDTDGKTLEEALTVANIDVQIMQPLDTGAVPPDLVTNGDMGASGSWTENGWSISAGVANSVGAQDTNLDQTLVITENVAYEVVFEIKARSAGTVTPILGGVSGTAQSAVQVHTEIIIAGSGSLIRFDAIGFTGTIDDVVIKQVPIPITPAASGSVNDMVLCRANTGTYWLELTAAQVGILGNHMLSAFISGALIVWKDFAVITQNAWDSRYGSDKLQVDVTQVGGTAQTAGDLAALINTIDDLLDTEVAAIKTVVDGLQTDLDNGTDGLGALKALIDTVNTDLSNGTDGLGALKTLIDTVNTDLSNGTDGLGALKTLIDGLNNISVANILAVAQTESYAAERDSI</sequence>
<name>A0A0F9H9V1_9ZZZZ</name>
<gene>
    <name evidence="1" type="ORF">LCGC14_1729150</name>
</gene>
<reference evidence="1" key="1">
    <citation type="journal article" date="2015" name="Nature">
        <title>Complex archaea that bridge the gap between prokaryotes and eukaryotes.</title>
        <authorList>
            <person name="Spang A."/>
            <person name="Saw J.H."/>
            <person name="Jorgensen S.L."/>
            <person name="Zaremba-Niedzwiedzka K."/>
            <person name="Martijn J."/>
            <person name="Lind A.E."/>
            <person name="van Eijk R."/>
            <person name="Schleper C."/>
            <person name="Guy L."/>
            <person name="Ettema T.J."/>
        </authorList>
    </citation>
    <scope>NUCLEOTIDE SEQUENCE</scope>
</reference>
<evidence type="ECO:0000313" key="1">
    <source>
        <dbReference type="EMBL" id="KKM07914.1"/>
    </source>
</evidence>